<organism evidence="1 2">
    <name type="scientific">Achromobacter phage vB_AxyP_19-32_Axy09</name>
    <dbReference type="NCBI Taxonomy" id="2591040"/>
    <lineage>
        <taxon>Viruses</taxon>
        <taxon>Duplodnaviria</taxon>
        <taxon>Heunggongvirae</taxon>
        <taxon>Uroviricota</taxon>
        <taxon>Caudoviricetes</taxon>
        <taxon>Autographivirales</taxon>
        <taxon>Autoscriptoviridae</taxon>
        <taxon>Axyvirus</taxon>
        <taxon>Axyvirus 1932Axy09</taxon>
    </lineage>
</organism>
<evidence type="ECO:0000313" key="1">
    <source>
        <dbReference type="EMBL" id="QDH83907.1"/>
    </source>
</evidence>
<keyword evidence="2" id="KW-1185">Reference proteome</keyword>
<gene>
    <name evidence="1" type="ORF">Axy09_031</name>
</gene>
<evidence type="ECO:0000313" key="2">
    <source>
        <dbReference type="Proteomes" id="UP000316962"/>
    </source>
</evidence>
<dbReference type="Proteomes" id="UP000316962">
    <property type="component" value="Segment"/>
</dbReference>
<name>A0A514CTV7_9CAUD</name>
<protein>
    <submittedName>
        <fullName evidence="1">Uncharacterized protein</fullName>
    </submittedName>
</protein>
<proteinExistence type="predicted"/>
<accession>A0A514CTV7</accession>
<reference evidence="1 2" key="1">
    <citation type="submission" date="2019-05" db="EMBL/GenBank/DDBJ databases">
        <title>Complete genome sequence of sixteen phages from Abidjan, cote d'Ivoire, isolated on a single strain of Achromobacter xylosoxidans.</title>
        <authorList>
            <person name="Essoh C."/>
            <person name="Vernadet J.-P."/>
            <person name="Vergnaud G."/>
            <person name="Pourcel C."/>
        </authorList>
    </citation>
    <scope>NUCLEOTIDE SEQUENCE [LARGE SCALE GENOMIC DNA]</scope>
</reference>
<sequence>MNIPSPADVVSRDLKSDAKSTAVTFSQKQLALLESEFRQAAVMTPITVEEANLRRGAQAVIDYVRERVVI</sequence>
<dbReference type="EMBL" id="MK962628">
    <property type="protein sequence ID" value="QDH83907.1"/>
    <property type="molecule type" value="Genomic_DNA"/>
</dbReference>